<dbReference type="EMBL" id="LJCR01003218">
    <property type="protein sequence ID" value="KPV47805.1"/>
    <property type="molecule type" value="Genomic_DNA"/>
</dbReference>
<dbReference type="Pfam" id="PF01590">
    <property type="entry name" value="GAF"/>
    <property type="match status" value="1"/>
</dbReference>
<dbReference type="GO" id="GO:0006355">
    <property type="term" value="P:regulation of DNA-templated transcription"/>
    <property type="evidence" value="ECO:0007669"/>
    <property type="project" value="InterPro"/>
</dbReference>
<dbReference type="PANTHER" id="PTHR43065">
    <property type="entry name" value="SENSOR HISTIDINE KINASE"/>
    <property type="match status" value="1"/>
</dbReference>
<evidence type="ECO:0000313" key="3">
    <source>
        <dbReference type="Proteomes" id="UP000050509"/>
    </source>
</evidence>
<dbReference type="Gene3D" id="3.30.450.40">
    <property type="match status" value="1"/>
</dbReference>
<reference evidence="2 3" key="1">
    <citation type="submission" date="2015-09" db="EMBL/GenBank/DDBJ databases">
        <title>Draft genome sequence of Kouleothrix aurantiaca JCM 19913.</title>
        <authorList>
            <person name="Hemp J."/>
        </authorList>
    </citation>
    <scope>NUCLEOTIDE SEQUENCE [LARGE SCALE GENOMIC DNA]</scope>
    <source>
        <strain evidence="2 3">COM-B</strain>
    </source>
</reference>
<dbReference type="SUPFAM" id="SSF55781">
    <property type="entry name" value="GAF domain-like"/>
    <property type="match status" value="2"/>
</dbReference>
<accession>A0A0N8PQQ8</accession>
<dbReference type="Proteomes" id="UP000050509">
    <property type="component" value="Unassembled WGS sequence"/>
</dbReference>
<proteinExistence type="predicted"/>
<dbReference type="InterPro" id="IPR029016">
    <property type="entry name" value="GAF-like_dom_sf"/>
</dbReference>
<comment type="caution">
    <text evidence="2">The sequence shown here is derived from an EMBL/GenBank/DDBJ whole genome shotgun (WGS) entry which is preliminary data.</text>
</comment>
<name>A0A0N8PQQ8_9CHLR</name>
<dbReference type="InterPro" id="IPR013515">
    <property type="entry name" value="Phytochrome_cen-reg"/>
</dbReference>
<feature type="non-terminal residue" evidence="2">
    <location>
        <position position="224"/>
    </location>
</feature>
<feature type="domain" description="Phytochrome chromophore attachment site" evidence="1">
    <location>
        <begin position="1"/>
        <end position="137"/>
    </location>
</feature>
<dbReference type="InterPro" id="IPR043150">
    <property type="entry name" value="Phytochrome_PHY_sf"/>
</dbReference>
<gene>
    <name evidence="2" type="ORF">SE17_41465</name>
</gene>
<dbReference type="AlphaFoldDB" id="A0A0N8PQQ8"/>
<keyword evidence="3" id="KW-1185">Reference proteome</keyword>
<dbReference type="InterPro" id="IPR003018">
    <property type="entry name" value="GAF"/>
</dbReference>
<dbReference type="PANTHER" id="PTHR43065:SF42">
    <property type="entry name" value="TWO-COMPONENT SENSOR PPRA"/>
    <property type="match status" value="1"/>
</dbReference>
<evidence type="ECO:0000259" key="1">
    <source>
        <dbReference type="PROSITE" id="PS50046"/>
    </source>
</evidence>
<protein>
    <recommendedName>
        <fullName evidence="1">Phytochrome chromophore attachment site domain-containing protein</fullName>
    </recommendedName>
</protein>
<dbReference type="PROSITE" id="PS50046">
    <property type="entry name" value="PHYTOCHROME_2"/>
    <property type="match status" value="1"/>
</dbReference>
<sequence>MVYRFDEGGYGTVIAEAVTAGHEAFLGLHYPASDIPKQARALYLRNWLRLIPDIHYTPADIVPTLTPGTGAPLDLSYAVLRSVSPIHVEYLSNMGVGASMSISLVRDGELWGLIACHHYAAKFIPFELRAACEFLAQTVSLQLGAKEDGDFHGYELQLKDIGAQLVQQMAQAESWRVGLMHGPTTLLDLFDAGGVALYFGDTLETLGNTPAEGDIHTLLDWLAA</sequence>
<organism evidence="2 3">
    <name type="scientific">Kouleothrix aurantiaca</name>
    <dbReference type="NCBI Taxonomy" id="186479"/>
    <lineage>
        <taxon>Bacteria</taxon>
        <taxon>Bacillati</taxon>
        <taxon>Chloroflexota</taxon>
        <taxon>Chloroflexia</taxon>
        <taxon>Chloroflexales</taxon>
        <taxon>Roseiflexineae</taxon>
        <taxon>Roseiflexaceae</taxon>
        <taxon>Kouleothrix</taxon>
    </lineage>
</organism>
<dbReference type="Pfam" id="PF00360">
    <property type="entry name" value="PHY"/>
    <property type="match status" value="1"/>
</dbReference>
<evidence type="ECO:0000313" key="2">
    <source>
        <dbReference type="EMBL" id="KPV47805.1"/>
    </source>
</evidence>
<dbReference type="GO" id="GO:0009584">
    <property type="term" value="P:detection of visible light"/>
    <property type="evidence" value="ECO:0007669"/>
    <property type="project" value="InterPro"/>
</dbReference>
<dbReference type="InterPro" id="IPR016132">
    <property type="entry name" value="Phyto_chromo_attachment"/>
</dbReference>
<dbReference type="Gene3D" id="3.30.450.270">
    <property type="match status" value="1"/>
</dbReference>